<sequence>MELSRGNYMKGHKISNLEKYNQALVNRGSVTFWIDDIAIKV</sequence>
<keyword evidence="2" id="KW-1185">Reference proteome</keyword>
<comment type="caution">
    <text evidence="1">The sequence shown here is derived from an EMBL/GenBank/DDBJ whole genome shotgun (WGS) entry which is preliminary data.</text>
</comment>
<evidence type="ECO:0008006" key="3">
    <source>
        <dbReference type="Google" id="ProtNLM"/>
    </source>
</evidence>
<evidence type="ECO:0000313" key="2">
    <source>
        <dbReference type="Proteomes" id="UP000219020"/>
    </source>
</evidence>
<name>A0A2A5T334_9GAMM</name>
<accession>A0A2A5T334</accession>
<dbReference type="Proteomes" id="UP000219020">
    <property type="component" value="Unassembled WGS sequence"/>
</dbReference>
<gene>
    <name evidence="1" type="ORF">BTN49_1808</name>
</gene>
<dbReference type="EMBL" id="NBYY01000016">
    <property type="protein sequence ID" value="PCS22585.1"/>
    <property type="molecule type" value="Genomic_DNA"/>
</dbReference>
<dbReference type="AlphaFoldDB" id="A0A2A5T334"/>
<proteinExistence type="predicted"/>
<evidence type="ECO:0000313" key="1">
    <source>
        <dbReference type="EMBL" id="PCS22585.1"/>
    </source>
</evidence>
<protein>
    <recommendedName>
        <fullName evidence="3">Mobile element protein</fullName>
    </recommendedName>
</protein>
<reference evidence="2" key="1">
    <citation type="submission" date="2017-04" db="EMBL/GenBank/DDBJ databases">
        <title>Genome evolution of the luminous symbionts of deep sea anglerfish.</title>
        <authorList>
            <person name="Hendry T.A."/>
        </authorList>
    </citation>
    <scope>NUCLEOTIDE SEQUENCE [LARGE SCALE GENOMIC DNA]</scope>
</reference>
<organism evidence="1 2">
    <name type="scientific">Candidatus Enterovibrio escicola</name>
    <dbReference type="NCBI Taxonomy" id="1927127"/>
    <lineage>
        <taxon>Bacteria</taxon>
        <taxon>Pseudomonadati</taxon>
        <taxon>Pseudomonadota</taxon>
        <taxon>Gammaproteobacteria</taxon>
        <taxon>Vibrionales</taxon>
        <taxon>Vibrionaceae</taxon>
        <taxon>Enterovibrio</taxon>
    </lineage>
</organism>